<feature type="region of interest" description="Disordered" evidence="1">
    <location>
        <begin position="1"/>
        <end position="21"/>
    </location>
</feature>
<name>A0ABY5DY74_9ACTN</name>
<protein>
    <submittedName>
        <fullName evidence="2">Uncharacterized protein</fullName>
    </submittedName>
</protein>
<dbReference type="Proteomes" id="UP001056035">
    <property type="component" value="Chromosome"/>
</dbReference>
<keyword evidence="3" id="KW-1185">Reference proteome</keyword>
<organism evidence="2 3">
    <name type="scientific">Paraconexibacter antarcticus</name>
    <dbReference type="NCBI Taxonomy" id="2949664"/>
    <lineage>
        <taxon>Bacteria</taxon>
        <taxon>Bacillati</taxon>
        <taxon>Actinomycetota</taxon>
        <taxon>Thermoleophilia</taxon>
        <taxon>Solirubrobacterales</taxon>
        <taxon>Paraconexibacteraceae</taxon>
        <taxon>Paraconexibacter</taxon>
    </lineage>
</organism>
<evidence type="ECO:0000313" key="2">
    <source>
        <dbReference type="EMBL" id="UTI65580.1"/>
    </source>
</evidence>
<proteinExistence type="predicted"/>
<gene>
    <name evidence="2" type="ORF">NBH00_05065</name>
</gene>
<accession>A0ABY5DY74</accession>
<evidence type="ECO:0000256" key="1">
    <source>
        <dbReference type="SAM" id="MobiDB-lite"/>
    </source>
</evidence>
<sequence length="94" mass="9699">MTPLPEKPSEAPGSGSSGSRRVPADEIVYVAVGVPSGVVRAGFTRKALAVLNKAGFAVKELAPEDIVASAAHIVRIQTMAEQAASTDTIDPQEN</sequence>
<dbReference type="EMBL" id="CP098502">
    <property type="protein sequence ID" value="UTI65580.1"/>
    <property type="molecule type" value="Genomic_DNA"/>
</dbReference>
<dbReference type="RefSeq" id="WP_254572259.1">
    <property type="nucleotide sequence ID" value="NZ_CP098502.1"/>
</dbReference>
<evidence type="ECO:0000313" key="3">
    <source>
        <dbReference type="Proteomes" id="UP001056035"/>
    </source>
</evidence>
<reference evidence="2 3" key="1">
    <citation type="submission" date="2022-06" db="EMBL/GenBank/DDBJ databases">
        <title>Paraconexibacter antarcticus.</title>
        <authorList>
            <person name="Kim C.S."/>
        </authorList>
    </citation>
    <scope>NUCLEOTIDE SEQUENCE [LARGE SCALE GENOMIC DNA]</scope>
    <source>
        <strain evidence="2 3">02-257</strain>
    </source>
</reference>